<feature type="binding site" evidence="2">
    <location>
        <position position="302"/>
    </location>
    <ligand>
        <name>substrate</name>
    </ligand>
</feature>
<dbReference type="InterPro" id="IPR036921">
    <property type="entry name" value="PurM-like_N_sf"/>
</dbReference>
<feature type="domain" description="PurM-like N-terminal" evidence="3">
    <location>
        <begin position="25"/>
        <end position="134"/>
    </location>
</feature>
<dbReference type="GO" id="GO:0009030">
    <property type="term" value="F:thiamine-phosphate kinase activity"/>
    <property type="evidence" value="ECO:0007669"/>
    <property type="project" value="UniProtKB-UniRule"/>
</dbReference>
<dbReference type="NCBIfam" id="TIGR01379">
    <property type="entry name" value="thiL"/>
    <property type="match status" value="1"/>
</dbReference>
<dbReference type="InterPro" id="IPR016188">
    <property type="entry name" value="PurM-like_N"/>
</dbReference>
<dbReference type="InterPro" id="IPR006283">
    <property type="entry name" value="ThiL-like"/>
</dbReference>
<feature type="binding site" evidence="2">
    <location>
        <position position="259"/>
    </location>
    <ligand>
        <name>substrate</name>
    </ligand>
</feature>
<keyword evidence="5" id="KW-1185">Reference proteome</keyword>
<dbReference type="UniPathway" id="UPA00060">
    <property type="reaction ID" value="UER00142"/>
</dbReference>
<feature type="binding site" evidence="2">
    <location>
        <position position="141"/>
    </location>
    <ligand>
        <name>ATP</name>
        <dbReference type="ChEBI" id="CHEBI:30616"/>
    </ligand>
</feature>
<evidence type="ECO:0000259" key="3">
    <source>
        <dbReference type="Pfam" id="PF00586"/>
    </source>
</evidence>
<keyword evidence="2" id="KW-0547">Nucleotide-binding</keyword>
<dbReference type="Gene3D" id="3.90.650.10">
    <property type="entry name" value="PurM-like C-terminal domain"/>
    <property type="match status" value="1"/>
</dbReference>
<feature type="binding site" evidence="2">
    <location>
        <position position="42"/>
    </location>
    <ligand>
        <name>Mg(2+)</name>
        <dbReference type="ChEBI" id="CHEBI:18420"/>
        <label>1</label>
    </ligand>
</feature>
<feature type="binding site" evidence="2">
    <location>
        <position position="206"/>
    </location>
    <ligand>
        <name>Mg(2+)</name>
        <dbReference type="ChEBI" id="CHEBI:18420"/>
        <label>3</label>
    </ligand>
</feature>
<protein>
    <recommendedName>
        <fullName evidence="2">Thiamine-monophosphate kinase</fullName>
        <shortName evidence="2">TMP kinase</shortName>
        <shortName evidence="2">Thiamine-phosphate kinase</shortName>
        <ecNumber evidence="2">2.7.4.16</ecNumber>
    </recommendedName>
</protein>
<comment type="function">
    <text evidence="2">Catalyzes the ATP-dependent phosphorylation of thiamine-monophosphate (TMP) to form thiamine-pyrophosphate (TPP), the active form of vitamin B1.</text>
</comment>
<feature type="binding site" evidence="2">
    <location>
        <position position="71"/>
    </location>
    <ligand>
        <name>Mg(2+)</name>
        <dbReference type="ChEBI" id="CHEBI:18420"/>
        <label>4</label>
    </ligand>
</feature>
<feature type="binding site" evidence="2">
    <location>
        <position position="209"/>
    </location>
    <ligand>
        <name>Mg(2+)</name>
        <dbReference type="ChEBI" id="CHEBI:18420"/>
        <label>5</label>
    </ligand>
</feature>
<dbReference type="PANTHER" id="PTHR30270:SF0">
    <property type="entry name" value="THIAMINE-MONOPHOSPHATE KINASE"/>
    <property type="match status" value="1"/>
</dbReference>
<dbReference type="Pfam" id="PF00586">
    <property type="entry name" value="AIRS"/>
    <property type="match status" value="1"/>
</dbReference>
<proteinExistence type="inferred from homology"/>
<organism evidence="4 5">
    <name type="scientific">Hydrogenobacter hydrogenophilus</name>
    <dbReference type="NCBI Taxonomy" id="35835"/>
    <lineage>
        <taxon>Bacteria</taxon>
        <taxon>Pseudomonadati</taxon>
        <taxon>Aquificota</taxon>
        <taxon>Aquificia</taxon>
        <taxon>Aquificales</taxon>
        <taxon>Aquificaceae</taxon>
        <taxon>Hydrogenobacter</taxon>
    </lineage>
</organism>
<comment type="pathway">
    <text evidence="2">Cofactor biosynthesis; thiamine diphosphate biosynthesis; thiamine diphosphate from thiamine phosphate: step 1/1.</text>
</comment>
<dbReference type="OrthoDB" id="9802811at2"/>
<comment type="similarity">
    <text evidence="2">Belongs to the thiamine-monophosphate kinase family.</text>
</comment>
<dbReference type="GO" id="GO:0009228">
    <property type="term" value="P:thiamine biosynthetic process"/>
    <property type="evidence" value="ECO:0007669"/>
    <property type="project" value="UniProtKB-KW"/>
</dbReference>
<dbReference type="AlphaFoldDB" id="A0A285P3C3"/>
<dbReference type="EMBL" id="OBEN01000005">
    <property type="protein sequence ID" value="SNZ14371.1"/>
    <property type="molecule type" value="Genomic_DNA"/>
</dbReference>
<dbReference type="GO" id="GO:0000287">
    <property type="term" value="F:magnesium ion binding"/>
    <property type="evidence" value="ECO:0007669"/>
    <property type="project" value="UniProtKB-UniRule"/>
</dbReference>
<dbReference type="PIRSF" id="PIRSF005303">
    <property type="entry name" value="Thiam_monoph_kin"/>
    <property type="match status" value="1"/>
</dbReference>
<feature type="binding site" evidence="2">
    <location>
        <position position="27"/>
    </location>
    <ligand>
        <name>Mg(2+)</name>
        <dbReference type="ChEBI" id="CHEBI:18420"/>
        <label>3</label>
    </ligand>
</feature>
<feature type="binding site" evidence="2">
    <location>
        <position position="71"/>
    </location>
    <ligand>
        <name>Mg(2+)</name>
        <dbReference type="ChEBI" id="CHEBI:18420"/>
        <label>2</label>
    </ligand>
</feature>
<evidence type="ECO:0000313" key="4">
    <source>
        <dbReference type="EMBL" id="SNZ14371.1"/>
    </source>
</evidence>
<dbReference type="GO" id="GO:0005524">
    <property type="term" value="F:ATP binding"/>
    <property type="evidence" value="ECO:0007669"/>
    <property type="project" value="UniProtKB-UniRule"/>
</dbReference>
<feature type="binding site" evidence="2">
    <location>
        <position position="43"/>
    </location>
    <ligand>
        <name>Mg(2+)</name>
        <dbReference type="ChEBI" id="CHEBI:18420"/>
        <label>1</label>
    </ligand>
</feature>
<accession>A0A285P3C3</accession>
<feature type="binding site" evidence="2">
    <location>
        <position position="71"/>
    </location>
    <ligand>
        <name>Mg(2+)</name>
        <dbReference type="ChEBI" id="CHEBI:18420"/>
        <label>3</label>
    </ligand>
</feature>
<feature type="binding site" evidence="2">
    <location>
        <position position="27"/>
    </location>
    <ligand>
        <name>Mg(2+)</name>
        <dbReference type="ChEBI" id="CHEBI:18420"/>
        <label>4</label>
    </ligand>
</feature>
<keyword evidence="2" id="KW-0460">Magnesium</keyword>
<feature type="binding site" evidence="2">
    <location>
        <position position="118"/>
    </location>
    <ligand>
        <name>Mg(2+)</name>
        <dbReference type="ChEBI" id="CHEBI:18420"/>
        <label>1</label>
    </ligand>
</feature>
<name>A0A285P3C3_9AQUI</name>
<comment type="miscellaneous">
    <text evidence="2">Reaction mechanism of ThiL seems to utilize a direct, inline transfer of the gamma-phosphate of ATP to TMP rather than a phosphorylated enzyme intermediate.</text>
</comment>
<feature type="binding site" evidence="2">
    <location>
        <position position="100"/>
    </location>
    <ligand>
        <name>ATP</name>
        <dbReference type="ChEBI" id="CHEBI:30616"/>
    </ligand>
</feature>
<evidence type="ECO:0000256" key="2">
    <source>
        <dbReference type="HAMAP-Rule" id="MF_02128"/>
    </source>
</evidence>
<keyword evidence="2" id="KW-0808">Transferase</keyword>
<dbReference type="InterPro" id="IPR036676">
    <property type="entry name" value="PurM-like_C_sf"/>
</dbReference>
<feature type="binding site" evidence="2">
    <location>
        <position position="50"/>
    </location>
    <ligand>
        <name>substrate</name>
    </ligand>
</feature>
<dbReference type="CDD" id="cd02194">
    <property type="entry name" value="ThiL"/>
    <property type="match status" value="1"/>
</dbReference>
<dbReference type="GO" id="GO:0009229">
    <property type="term" value="P:thiamine diphosphate biosynthetic process"/>
    <property type="evidence" value="ECO:0007669"/>
    <property type="project" value="UniProtKB-UniRule"/>
</dbReference>
<evidence type="ECO:0000256" key="1">
    <source>
        <dbReference type="ARBA" id="ARBA00022977"/>
    </source>
</evidence>
<feature type="binding site" evidence="2">
    <location>
        <begin position="117"/>
        <end position="118"/>
    </location>
    <ligand>
        <name>ATP</name>
        <dbReference type="ChEBI" id="CHEBI:30616"/>
    </ligand>
</feature>
<dbReference type="SUPFAM" id="SSF55326">
    <property type="entry name" value="PurM N-terminal domain-like"/>
    <property type="match status" value="1"/>
</dbReference>
<keyword evidence="2" id="KW-0479">Metal-binding</keyword>
<evidence type="ECO:0000313" key="5">
    <source>
        <dbReference type="Proteomes" id="UP000218627"/>
    </source>
</evidence>
<dbReference type="EC" id="2.7.4.16" evidence="2"/>
<dbReference type="Proteomes" id="UP000218627">
    <property type="component" value="Unassembled WGS sequence"/>
</dbReference>
<feature type="binding site" evidence="2">
    <location>
        <position position="208"/>
    </location>
    <ligand>
        <name>ATP</name>
        <dbReference type="ChEBI" id="CHEBI:30616"/>
    </ligand>
</feature>
<gene>
    <name evidence="2" type="primary">thiL</name>
    <name evidence="4" type="ORF">SAMN06265353_1058</name>
</gene>
<keyword evidence="1 2" id="KW-0784">Thiamine biosynthesis</keyword>
<dbReference type="Gene3D" id="3.30.1330.10">
    <property type="entry name" value="PurM-like, N-terminal domain"/>
    <property type="match status" value="1"/>
</dbReference>
<feature type="binding site" evidence="2">
    <location>
        <position position="41"/>
    </location>
    <ligand>
        <name>Mg(2+)</name>
        <dbReference type="ChEBI" id="CHEBI:18420"/>
        <label>4</label>
    </ligand>
</feature>
<dbReference type="HAMAP" id="MF_02128">
    <property type="entry name" value="TMP_kinase"/>
    <property type="match status" value="1"/>
</dbReference>
<dbReference type="PANTHER" id="PTHR30270">
    <property type="entry name" value="THIAMINE-MONOPHOSPHATE KINASE"/>
    <property type="match status" value="1"/>
</dbReference>
<dbReference type="RefSeq" id="WP_096602104.1">
    <property type="nucleotide sequence ID" value="NZ_OBEN01000005.1"/>
</dbReference>
<reference evidence="5" key="1">
    <citation type="submission" date="2017-09" db="EMBL/GenBank/DDBJ databases">
        <authorList>
            <person name="Varghese N."/>
            <person name="Submissions S."/>
        </authorList>
    </citation>
    <scope>NUCLEOTIDE SEQUENCE [LARGE SCALE GENOMIC DNA]</scope>
    <source>
        <strain evidence="5">DSM 2913</strain>
    </source>
</reference>
<sequence length="306" mass="33991">MKISQIGEFGLIQVLKGILSSPIIGDDTAPVEINGETLLLTTDCMVEDRHFKRFYAPEVVGWKVISVNVSDVVASGGNALYALVSLALPDIEVAYVEGLYRGIKEACSFYGCQVVGGNITKAEKIVIDAFMLGKTDRFVSRSGAKPGDKLYVSGTLGDAKAGLELLLLERKKYEDFELKLIERHIRPTARIDYIKHIRKYANACIDISDGLSSDVWHLSRMSGVKISIKSNDIPVSEELKLFCKKHGRNPLEYALTGGEDYQLLFTHPEDRYNPFLDMKCIGFVEEGSGAYIDGETLHPMGFDHFR</sequence>
<keyword evidence="2 4" id="KW-0418">Kinase</keyword>
<keyword evidence="2" id="KW-0067">ATP-binding</keyword>
<comment type="catalytic activity">
    <reaction evidence="2">
        <text>thiamine phosphate + ATP = thiamine diphosphate + ADP</text>
        <dbReference type="Rhea" id="RHEA:15913"/>
        <dbReference type="ChEBI" id="CHEBI:30616"/>
        <dbReference type="ChEBI" id="CHEBI:37575"/>
        <dbReference type="ChEBI" id="CHEBI:58937"/>
        <dbReference type="ChEBI" id="CHEBI:456216"/>
        <dbReference type="EC" id="2.7.4.16"/>
    </reaction>
</comment>
<feature type="binding site" evidence="2">
    <location>
        <position position="43"/>
    </location>
    <ligand>
        <name>Mg(2+)</name>
        <dbReference type="ChEBI" id="CHEBI:18420"/>
        <label>2</label>
    </ligand>
</feature>
<dbReference type="SUPFAM" id="SSF56042">
    <property type="entry name" value="PurM C-terminal domain-like"/>
    <property type="match status" value="1"/>
</dbReference>